<dbReference type="PANTHER" id="PTHR12934:SF11">
    <property type="entry name" value="LARGE RIBOSOMAL SUBUNIT PROTEIN UL15M"/>
    <property type="match status" value="1"/>
</dbReference>
<accession>A0A0V0R099</accession>
<evidence type="ECO:0000313" key="6">
    <source>
        <dbReference type="EMBL" id="KRX07576.1"/>
    </source>
</evidence>
<evidence type="ECO:0000256" key="3">
    <source>
        <dbReference type="ARBA" id="ARBA00023274"/>
    </source>
</evidence>
<dbReference type="FunCoup" id="A0A0V0R099">
    <property type="interactions" value="93"/>
</dbReference>
<dbReference type="Pfam" id="PF00828">
    <property type="entry name" value="Ribosomal_L27A"/>
    <property type="match status" value="1"/>
</dbReference>
<dbReference type="PANTHER" id="PTHR12934">
    <property type="entry name" value="50S RIBOSOMAL PROTEIN L15"/>
    <property type="match status" value="1"/>
</dbReference>
<keyword evidence="2 6" id="KW-0689">Ribosomal protein</keyword>
<feature type="region of interest" description="Disordered" evidence="4">
    <location>
        <begin position="244"/>
        <end position="276"/>
    </location>
</feature>
<evidence type="ECO:0000259" key="5">
    <source>
        <dbReference type="Pfam" id="PF00828"/>
    </source>
</evidence>
<dbReference type="Proteomes" id="UP000054937">
    <property type="component" value="Unassembled WGS sequence"/>
</dbReference>
<dbReference type="GO" id="GO:0003735">
    <property type="term" value="F:structural constituent of ribosome"/>
    <property type="evidence" value="ECO:0007669"/>
    <property type="project" value="InterPro"/>
</dbReference>
<dbReference type="InterPro" id="IPR021131">
    <property type="entry name" value="Ribosomal_uL15/eL18"/>
</dbReference>
<sequence>MPVQAASYKLLNFQLYQPMLAERKQTVQTHRNEFLPFTFNNLWDNPGAKKKARRVGRGVGSTKGRSSGRGDKGQKSRSGGTIHPRFEGGQSSIVRRLPKLGMSIRNRERPIYVNLSKILYYINMGRLDATKTITMKDMHTAGVFNTAKYGVKILGRGVQDLNIKLDLEVTDASANVIKAIKEQGGNVKCVYKTKLLMKEAIHPEKFPFKLRDPIPTSRKVEQMERIRSRGAEVEYKIPDWMKEEIEQQKKEEQEDKEAEEQGFQIPVPRVPGAGKEKIRKRKPVIWRTINYGL</sequence>
<dbReference type="SUPFAM" id="SSF52080">
    <property type="entry name" value="Ribosomal proteins L15p and L18e"/>
    <property type="match status" value="1"/>
</dbReference>
<dbReference type="InterPro" id="IPR030878">
    <property type="entry name" value="Ribosomal_uL15"/>
</dbReference>
<dbReference type="HAMAP" id="MF_01341">
    <property type="entry name" value="Ribosomal_uL15"/>
    <property type="match status" value="1"/>
</dbReference>
<dbReference type="NCBIfam" id="TIGR01071">
    <property type="entry name" value="rplO_bact"/>
    <property type="match status" value="1"/>
</dbReference>
<evidence type="ECO:0000256" key="4">
    <source>
        <dbReference type="SAM" id="MobiDB-lite"/>
    </source>
</evidence>
<proteinExistence type="inferred from homology"/>
<dbReference type="GO" id="GO:0006412">
    <property type="term" value="P:translation"/>
    <property type="evidence" value="ECO:0007669"/>
    <property type="project" value="InterPro"/>
</dbReference>
<protein>
    <submittedName>
        <fullName evidence="6">Ribosomal protein L18e/L15P</fullName>
    </submittedName>
</protein>
<dbReference type="AlphaFoldDB" id="A0A0V0R099"/>
<name>A0A0V0R099_PSEPJ</name>
<dbReference type="OrthoDB" id="361383at2759"/>
<dbReference type="GO" id="GO:0005762">
    <property type="term" value="C:mitochondrial large ribosomal subunit"/>
    <property type="evidence" value="ECO:0007669"/>
    <property type="project" value="TreeGrafter"/>
</dbReference>
<dbReference type="InterPro" id="IPR005749">
    <property type="entry name" value="Ribosomal_uL15_bac-type"/>
</dbReference>
<keyword evidence="7" id="KW-1185">Reference proteome</keyword>
<organism evidence="6 7">
    <name type="scientific">Pseudocohnilembus persalinus</name>
    <name type="common">Ciliate</name>
    <dbReference type="NCBI Taxonomy" id="266149"/>
    <lineage>
        <taxon>Eukaryota</taxon>
        <taxon>Sar</taxon>
        <taxon>Alveolata</taxon>
        <taxon>Ciliophora</taxon>
        <taxon>Intramacronucleata</taxon>
        <taxon>Oligohymenophorea</taxon>
        <taxon>Scuticociliatia</taxon>
        <taxon>Philasterida</taxon>
        <taxon>Pseudocohnilembidae</taxon>
        <taxon>Pseudocohnilembus</taxon>
    </lineage>
</organism>
<evidence type="ECO:0000256" key="1">
    <source>
        <dbReference type="ARBA" id="ARBA00007320"/>
    </source>
</evidence>
<dbReference type="OMA" id="DKCPGKG"/>
<feature type="region of interest" description="Disordered" evidence="4">
    <location>
        <begin position="48"/>
        <end position="87"/>
    </location>
</feature>
<dbReference type="InParanoid" id="A0A0V0R099"/>
<evidence type="ECO:0000313" key="7">
    <source>
        <dbReference type="Proteomes" id="UP000054937"/>
    </source>
</evidence>
<gene>
    <name evidence="6" type="ORF">PPERSA_11125</name>
</gene>
<evidence type="ECO:0000256" key="2">
    <source>
        <dbReference type="ARBA" id="ARBA00022980"/>
    </source>
</evidence>
<comment type="similarity">
    <text evidence="1">Belongs to the universal ribosomal protein uL15 family.</text>
</comment>
<feature type="domain" description="Large ribosomal subunit protein uL15/eL18" evidence="5">
    <location>
        <begin position="113"/>
        <end position="187"/>
    </location>
</feature>
<reference evidence="6 7" key="1">
    <citation type="journal article" date="2015" name="Sci. Rep.">
        <title>Genome of the facultative scuticociliatosis pathogen Pseudocohnilembus persalinus provides insight into its virulence through horizontal gene transfer.</title>
        <authorList>
            <person name="Xiong J."/>
            <person name="Wang G."/>
            <person name="Cheng J."/>
            <person name="Tian M."/>
            <person name="Pan X."/>
            <person name="Warren A."/>
            <person name="Jiang C."/>
            <person name="Yuan D."/>
            <person name="Miao W."/>
        </authorList>
    </citation>
    <scope>NUCLEOTIDE SEQUENCE [LARGE SCALE GENOMIC DNA]</scope>
    <source>
        <strain evidence="6">36N120E</strain>
    </source>
</reference>
<dbReference type="EMBL" id="LDAU01000082">
    <property type="protein sequence ID" value="KRX07576.1"/>
    <property type="molecule type" value="Genomic_DNA"/>
</dbReference>
<dbReference type="Gene3D" id="3.100.10.10">
    <property type="match status" value="1"/>
</dbReference>
<comment type="caution">
    <text evidence="6">The sequence shown here is derived from an EMBL/GenBank/DDBJ whole genome shotgun (WGS) entry which is preliminary data.</text>
</comment>
<dbReference type="InterPro" id="IPR036227">
    <property type="entry name" value="Ribosomal_uL15/eL18_sf"/>
</dbReference>
<feature type="compositionally biased region" description="Basic and acidic residues" evidence="4">
    <location>
        <begin position="244"/>
        <end position="253"/>
    </location>
</feature>
<keyword evidence="3" id="KW-0687">Ribonucleoprotein</keyword>